<keyword evidence="2" id="KW-1185">Reference proteome</keyword>
<dbReference type="PANTHER" id="PTHR35519">
    <property type="entry name" value="MEMBRANE PROTEINS"/>
    <property type="match status" value="1"/>
</dbReference>
<proteinExistence type="predicted"/>
<dbReference type="Pfam" id="PF13430">
    <property type="entry name" value="DUF4112"/>
    <property type="match status" value="1"/>
</dbReference>
<evidence type="ECO:0000313" key="2">
    <source>
        <dbReference type="Proteomes" id="UP001161391"/>
    </source>
</evidence>
<evidence type="ECO:0008006" key="3">
    <source>
        <dbReference type="Google" id="ProtNLM"/>
    </source>
</evidence>
<organism evidence="1 2">
    <name type="scientific">Algimonas ampicilliniresistens</name>
    <dbReference type="NCBI Taxonomy" id="1298735"/>
    <lineage>
        <taxon>Bacteria</taxon>
        <taxon>Pseudomonadati</taxon>
        <taxon>Pseudomonadota</taxon>
        <taxon>Alphaproteobacteria</taxon>
        <taxon>Maricaulales</taxon>
        <taxon>Robiginitomaculaceae</taxon>
        <taxon>Algimonas</taxon>
    </lineage>
</organism>
<gene>
    <name evidence="1" type="ORF">GCM10007853_24650</name>
</gene>
<comment type="caution">
    <text evidence="1">The sequence shown here is derived from an EMBL/GenBank/DDBJ whole genome shotgun (WGS) entry which is preliminary data.</text>
</comment>
<dbReference type="EMBL" id="BSNK01000002">
    <property type="protein sequence ID" value="GLQ24591.1"/>
    <property type="molecule type" value="Genomic_DNA"/>
</dbReference>
<dbReference type="RefSeq" id="WP_284391183.1">
    <property type="nucleotide sequence ID" value="NZ_BSNK01000002.1"/>
</dbReference>
<name>A0ABQ5VDD5_9PROT</name>
<protein>
    <recommendedName>
        <fullName evidence="3">DUF4112 domain-containing protein</fullName>
    </recommendedName>
</protein>
<dbReference type="PANTHER" id="PTHR35519:SF2">
    <property type="entry name" value="PH DOMAIN PROTEIN"/>
    <property type="match status" value="1"/>
</dbReference>
<reference evidence="1" key="1">
    <citation type="journal article" date="2014" name="Int. J. Syst. Evol. Microbiol.">
        <title>Complete genome of a new Firmicutes species belonging to the dominant human colonic microbiota ('Ruminococcus bicirculans') reveals two chromosomes and a selective capacity to utilize plant glucans.</title>
        <authorList>
            <consortium name="NISC Comparative Sequencing Program"/>
            <person name="Wegmann U."/>
            <person name="Louis P."/>
            <person name="Goesmann A."/>
            <person name="Henrissat B."/>
            <person name="Duncan S.H."/>
            <person name="Flint H.J."/>
        </authorList>
    </citation>
    <scope>NUCLEOTIDE SEQUENCE</scope>
    <source>
        <strain evidence="1">NBRC 108219</strain>
    </source>
</reference>
<accession>A0ABQ5VDD5</accession>
<dbReference type="Proteomes" id="UP001161391">
    <property type="component" value="Unassembled WGS sequence"/>
</dbReference>
<evidence type="ECO:0000313" key="1">
    <source>
        <dbReference type="EMBL" id="GLQ24591.1"/>
    </source>
</evidence>
<reference evidence="1" key="2">
    <citation type="submission" date="2023-01" db="EMBL/GenBank/DDBJ databases">
        <title>Draft genome sequence of Algimonas ampicilliniresistens strain NBRC 108219.</title>
        <authorList>
            <person name="Sun Q."/>
            <person name="Mori K."/>
        </authorList>
    </citation>
    <scope>NUCLEOTIDE SEQUENCE</scope>
    <source>
        <strain evidence="1">NBRC 108219</strain>
    </source>
</reference>
<dbReference type="InterPro" id="IPR025187">
    <property type="entry name" value="DUF4112"/>
</dbReference>
<sequence length="152" mass="16292">MAGPSFDSGPVPVISEETQDALLMRHASERVLLERVESLAKTMDAAFTIPGTNIPLGVDTIVGLVPGIGDTVSLGIAGYIASHGLGLGARKRHMVRMGGNIFIDWLIGLVPLIGDIFDIGWRGNLRNAALLRNITEDRWADERARAGIIDHA</sequence>